<protein>
    <submittedName>
        <fullName evidence="1">L-fuculokinase</fullName>
    </submittedName>
</protein>
<dbReference type="EMBL" id="JBJURJ010000011">
    <property type="protein sequence ID" value="MFM9330036.1"/>
    <property type="molecule type" value="Genomic_DNA"/>
</dbReference>
<organism evidence="1 2">
    <name type="scientific">Paenibacillus mesotrionivorans</name>
    <dbReference type="NCBI Taxonomy" id="3160968"/>
    <lineage>
        <taxon>Bacteria</taxon>
        <taxon>Bacillati</taxon>
        <taxon>Bacillota</taxon>
        <taxon>Bacilli</taxon>
        <taxon>Bacillales</taxon>
        <taxon>Paenibacillaceae</taxon>
        <taxon>Paenibacillus</taxon>
    </lineage>
</organism>
<name>A0ACC7NZ36_9BACL</name>
<evidence type="ECO:0000313" key="1">
    <source>
        <dbReference type="EMBL" id="MFM9330036.1"/>
    </source>
</evidence>
<keyword evidence="2" id="KW-1185">Reference proteome</keyword>
<comment type="caution">
    <text evidence="1">The sequence shown here is derived from an EMBL/GenBank/DDBJ whole genome shotgun (WGS) entry which is preliminary data.</text>
</comment>
<evidence type="ECO:0000313" key="2">
    <source>
        <dbReference type="Proteomes" id="UP001631969"/>
    </source>
</evidence>
<dbReference type="Proteomes" id="UP001631969">
    <property type="component" value="Unassembled WGS sequence"/>
</dbReference>
<sequence length="498" mass="53885">MLLGIDLGTTNSKAGLFAKNGKSVAIASRPTATHQNERGEFYYDPEEMWKLVSSAIREVTRGVDPEEIKAVGITSMAESGLLIDKETGAPLSPFMPWFDTCSKPQAELIRSQCDTYERFQASGLHLSFKLGLCKLLWLKEHVPEAFTPNARWLSASGYIAYRLCGELGFDYSLAARTYAFRIDEKTWDEPWLRSFGIDPAIYPNVLPSGTTLGGVTAQAAASTGLRQGMPVAIAGHDHVVAALAVGAITKGVIYDSMGTAETLVGTMEEKPLGRKEFESGLSFGCHVAKDRYFWMGGNSSSGGSVEWLRTLLSEEQLSYERLLALLEETDPGPTGILYFPYLTGSGAPAPETRAKAAFIGLNKEHGQGDIIKAVLEGTAYQLEAIRQSAEEIAGSPIERLQVVGGGTRNKHWLQVKADVSDFTLELPPIPEATLLGAAMAAGIGAGVYESAETAANAIDKNGTGKVTADPGRHQAYQKLYNNGYAALQEPLRRYYLQQ</sequence>
<gene>
    <name evidence="1" type="ORF">ACI1P1_17195</name>
</gene>
<proteinExistence type="predicted"/>
<accession>A0ACC7NZ36</accession>
<reference evidence="1" key="1">
    <citation type="submission" date="2024-12" db="EMBL/GenBank/DDBJ databases">
        <authorList>
            <person name="Wu N."/>
        </authorList>
    </citation>
    <scope>NUCLEOTIDE SEQUENCE</scope>
    <source>
        <strain evidence="1">P15</strain>
    </source>
</reference>